<reference evidence="1 2" key="2">
    <citation type="journal article" date="2022" name="Mol. Ecol. Resour.">
        <title>The genomes of chicory, endive, great burdock and yacon provide insights into Asteraceae paleo-polyploidization history and plant inulin production.</title>
        <authorList>
            <person name="Fan W."/>
            <person name="Wang S."/>
            <person name="Wang H."/>
            <person name="Wang A."/>
            <person name="Jiang F."/>
            <person name="Liu H."/>
            <person name="Zhao H."/>
            <person name="Xu D."/>
            <person name="Zhang Y."/>
        </authorList>
    </citation>
    <scope>NUCLEOTIDE SEQUENCE [LARGE SCALE GENOMIC DNA]</scope>
    <source>
        <strain evidence="2">cv. Punajuju</strain>
        <tissue evidence="1">Leaves</tissue>
    </source>
</reference>
<dbReference type="Proteomes" id="UP001055811">
    <property type="component" value="Linkage Group LG06"/>
</dbReference>
<sequence>MGEFCKEEEKELAISSFFVVLNWLTPKPSRIRIETVKRPICALKLNMKANRPRNGKQTGLTTLHKKHQGRVAELETQVSQLEDALRTVKDQLIVSETWKKQAKINAEESRKELLAINLRLEESQQKLLVTSSSDEAHNMVEKLAIIEEMKNEIEDCRSSESRAQGLASETLLQLETAKKTMESLKLAGGEYNAIVSELEESRARVRSLELIIEEMKVKKQENESEEIAALKSELRNLKSRQRLEINDELLKSKVDVEELRANLMDKETELQCVLEENENLNAKLANL</sequence>
<dbReference type="EMBL" id="CM042014">
    <property type="protein sequence ID" value="KAI3720970.1"/>
    <property type="molecule type" value="Genomic_DNA"/>
</dbReference>
<reference evidence="2" key="1">
    <citation type="journal article" date="2022" name="Mol. Ecol. Resour.">
        <title>The genomes of chicory, endive, great burdock and yacon provide insights into Asteraceae palaeo-polyploidization history and plant inulin production.</title>
        <authorList>
            <person name="Fan W."/>
            <person name="Wang S."/>
            <person name="Wang H."/>
            <person name="Wang A."/>
            <person name="Jiang F."/>
            <person name="Liu H."/>
            <person name="Zhao H."/>
            <person name="Xu D."/>
            <person name="Zhang Y."/>
        </authorList>
    </citation>
    <scope>NUCLEOTIDE SEQUENCE [LARGE SCALE GENOMIC DNA]</scope>
    <source>
        <strain evidence="2">cv. Punajuju</strain>
    </source>
</reference>
<evidence type="ECO:0000313" key="1">
    <source>
        <dbReference type="EMBL" id="KAI3720970.1"/>
    </source>
</evidence>
<comment type="caution">
    <text evidence="1">The sequence shown here is derived from an EMBL/GenBank/DDBJ whole genome shotgun (WGS) entry which is preliminary data.</text>
</comment>
<organism evidence="1 2">
    <name type="scientific">Cichorium intybus</name>
    <name type="common">Chicory</name>
    <dbReference type="NCBI Taxonomy" id="13427"/>
    <lineage>
        <taxon>Eukaryota</taxon>
        <taxon>Viridiplantae</taxon>
        <taxon>Streptophyta</taxon>
        <taxon>Embryophyta</taxon>
        <taxon>Tracheophyta</taxon>
        <taxon>Spermatophyta</taxon>
        <taxon>Magnoliopsida</taxon>
        <taxon>eudicotyledons</taxon>
        <taxon>Gunneridae</taxon>
        <taxon>Pentapetalae</taxon>
        <taxon>asterids</taxon>
        <taxon>campanulids</taxon>
        <taxon>Asterales</taxon>
        <taxon>Asteraceae</taxon>
        <taxon>Cichorioideae</taxon>
        <taxon>Cichorieae</taxon>
        <taxon>Cichoriinae</taxon>
        <taxon>Cichorium</taxon>
    </lineage>
</organism>
<proteinExistence type="predicted"/>
<name>A0ACB9BIX3_CICIN</name>
<protein>
    <submittedName>
        <fullName evidence="1">Uncharacterized protein</fullName>
    </submittedName>
</protein>
<keyword evidence="2" id="KW-1185">Reference proteome</keyword>
<evidence type="ECO:0000313" key="2">
    <source>
        <dbReference type="Proteomes" id="UP001055811"/>
    </source>
</evidence>
<gene>
    <name evidence="1" type="ORF">L2E82_31969</name>
</gene>
<accession>A0ACB9BIX3</accession>